<sequence>MSNQNSKGGKTAVVTGASSGIGLAITRRLLADGWNVVGNARSDARLTEAASQFGAGDRFAGVAGDIADPRVAQAVIDQAVSRFGGIDALVNNAGIFLPKPFVEFTPEEIEQQIATNVKGTIFASQAAARHMVGRGAGAIVNITASVALQPRSNVPAFMAVLLKGGLNAATRALAIELAPHNVRVNAVAPGIIDSPMHSPESHGFLKTLQPTGRLGTVEEIADAVVYLVGAGFTSGVVLPVDGAASAGNYTA</sequence>
<dbReference type="RefSeq" id="WP_339089134.1">
    <property type="nucleotide sequence ID" value="NZ_LR743507.1"/>
</dbReference>
<evidence type="ECO:0000256" key="1">
    <source>
        <dbReference type="ARBA" id="ARBA00006484"/>
    </source>
</evidence>
<organism evidence="4">
    <name type="scientific">Variovorax paradoxus</name>
    <dbReference type="NCBI Taxonomy" id="34073"/>
    <lineage>
        <taxon>Bacteria</taxon>
        <taxon>Pseudomonadati</taxon>
        <taxon>Pseudomonadota</taxon>
        <taxon>Betaproteobacteria</taxon>
        <taxon>Burkholderiales</taxon>
        <taxon>Comamonadaceae</taxon>
        <taxon>Variovorax</taxon>
    </lineage>
</organism>
<dbReference type="EMBL" id="LR743507">
    <property type="protein sequence ID" value="CAA2101813.1"/>
    <property type="molecule type" value="Genomic_DNA"/>
</dbReference>
<dbReference type="InterPro" id="IPR036291">
    <property type="entry name" value="NAD(P)-bd_dom_sf"/>
</dbReference>
<accession>A0A679J6J5</accession>
<dbReference type="FunFam" id="3.40.50.720:FF:000084">
    <property type="entry name" value="Short-chain dehydrogenase reductase"/>
    <property type="match status" value="1"/>
</dbReference>
<dbReference type="PANTHER" id="PTHR43639">
    <property type="entry name" value="OXIDOREDUCTASE, SHORT-CHAIN DEHYDROGENASE/REDUCTASE FAMILY (AFU_ORTHOLOGUE AFUA_5G02870)"/>
    <property type="match status" value="1"/>
</dbReference>
<proteinExistence type="inferred from homology"/>
<gene>
    <name evidence="4" type="primary">bacC_2</name>
    <name evidence="4" type="ORF">VVAX_01439</name>
</gene>
<dbReference type="Pfam" id="PF00106">
    <property type="entry name" value="adh_short"/>
    <property type="match status" value="1"/>
</dbReference>
<dbReference type="SUPFAM" id="SSF51735">
    <property type="entry name" value="NAD(P)-binding Rossmann-fold domains"/>
    <property type="match status" value="1"/>
</dbReference>
<dbReference type="Gene3D" id="3.40.50.720">
    <property type="entry name" value="NAD(P)-binding Rossmann-like Domain"/>
    <property type="match status" value="1"/>
</dbReference>
<protein>
    <submittedName>
        <fullName evidence="4">Dihydroanticapsin 7-dehydrogenase</fullName>
        <ecNumber evidence="4">1.1.1.385</ecNumber>
    </submittedName>
</protein>
<dbReference type="AlphaFoldDB" id="A0A679J6J5"/>
<dbReference type="PRINTS" id="PR00081">
    <property type="entry name" value="GDHRDH"/>
</dbReference>
<keyword evidence="2 4" id="KW-0560">Oxidoreductase</keyword>
<dbReference type="PRINTS" id="PR00080">
    <property type="entry name" value="SDRFAMILY"/>
</dbReference>
<dbReference type="CDD" id="cd05233">
    <property type="entry name" value="SDR_c"/>
    <property type="match status" value="1"/>
</dbReference>
<dbReference type="EC" id="1.1.1.385" evidence="4"/>
<comment type="similarity">
    <text evidence="1 3">Belongs to the short-chain dehydrogenases/reductases (SDR) family.</text>
</comment>
<reference evidence="4" key="1">
    <citation type="submission" date="2019-12" db="EMBL/GenBank/DDBJ databases">
        <authorList>
            <person name="Cremers G."/>
        </authorList>
    </citation>
    <scope>NUCLEOTIDE SEQUENCE</scope>
    <source>
        <strain evidence="4">Vvax</strain>
    </source>
</reference>
<dbReference type="GO" id="GO:0016491">
    <property type="term" value="F:oxidoreductase activity"/>
    <property type="evidence" value="ECO:0007669"/>
    <property type="project" value="UniProtKB-KW"/>
</dbReference>
<dbReference type="PANTHER" id="PTHR43639:SF1">
    <property type="entry name" value="SHORT-CHAIN DEHYDROGENASE_REDUCTASE FAMILY PROTEIN"/>
    <property type="match status" value="1"/>
</dbReference>
<dbReference type="InterPro" id="IPR002347">
    <property type="entry name" value="SDR_fam"/>
</dbReference>
<evidence type="ECO:0000256" key="3">
    <source>
        <dbReference type="RuleBase" id="RU000363"/>
    </source>
</evidence>
<evidence type="ECO:0000313" key="4">
    <source>
        <dbReference type="EMBL" id="CAA2101813.1"/>
    </source>
</evidence>
<evidence type="ECO:0000256" key="2">
    <source>
        <dbReference type="ARBA" id="ARBA00023002"/>
    </source>
</evidence>
<name>A0A679J6J5_VARPD</name>